<name>A0AA38NUY1_9AGAR</name>
<dbReference type="EMBL" id="MU807847">
    <property type="protein sequence ID" value="KAJ3831067.1"/>
    <property type="molecule type" value="Genomic_DNA"/>
</dbReference>
<comment type="caution">
    <text evidence="2">The sequence shown here is derived from an EMBL/GenBank/DDBJ whole genome shotgun (WGS) entry which is preliminary data.</text>
</comment>
<feature type="transmembrane region" description="Helical" evidence="1">
    <location>
        <begin position="48"/>
        <end position="67"/>
    </location>
</feature>
<keyword evidence="1" id="KW-0812">Transmembrane</keyword>
<dbReference type="AlphaFoldDB" id="A0AA38NUY1"/>
<dbReference type="InterPro" id="IPR052055">
    <property type="entry name" value="Hepadnavirus_pol/RT"/>
</dbReference>
<gene>
    <name evidence="2" type="ORF">F5878DRAFT_647971</name>
</gene>
<keyword evidence="1" id="KW-1133">Transmembrane helix</keyword>
<organism evidence="2 3">
    <name type="scientific">Lentinula raphanica</name>
    <dbReference type="NCBI Taxonomy" id="153919"/>
    <lineage>
        <taxon>Eukaryota</taxon>
        <taxon>Fungi</taxon>
        <taxon>Dikarya</taxon>
        <taxon>Basidiomycota</taxon>
        <taxon>Agaricomycotina</taxon>
        <taxon>Agaricomycetes</taxon>
        <taxon>Agaricomycetidae</taxon>
        <taxon>Agaricales</taxon>
        <taxon>Marasmiineae</taxon>
        <taxon>Omphalotaceae</taxon>
        <taxon>Lentinula</taxon>
    </lineage>
</organism>
<evidence type="ECO:0008006" key="4">
    <source>
        <dbReference type="Google" id="ProtNLM"/>
    </source>
</evidence>
<dbReference type="Proteomes" id="UP001163846">
    <property type="component" value="Unassembled WGS sequence"/>
</dbReference>
<evidence type="ECO:0000313" key="2">
    <source>
        <dbReference type="EMBL" id="KAJ3831067.1"/>
    </source>
</evidence>
<dbReference type="PANTHER" id="PTHR33050:SF7">
    <property type="entry name" value="RIBONUCLEASE H"/>
    <property type="match status" value="1"/>
</dbReference>
<accession>A0AA38NUY1</accession>
<dbReference type="InterPro" id="IPR043502">
    <property type="entry name" value="DNA/RNA_pol_sf"/>
</dbReference>
<protein>
    <recommendedName>
        <fullName evidence="4">DNA/RNA polymerase</fullName>
    </recommendedName>
</protein>
<dbReference type="PANTHER" id="PTHR33050">
    <property type="entry name" value="REVERSE TRANSCRIPTASE DOMAIN-CONTAINING PROTEIN"/>
    <property type="match status" value="1"/>
</dbReference>
<reference evidence="2" key="1">
    <citation type="submission" date="2022-08" db="EMBL/GenBank/DDBJ databases">
        <authorList>
            <consortium name="DOE Joint Genome Institute"/>
            <person name="Min B."/>
            <person name="Riley R."/>
            <person name="Sierra-Patev S."/>
            <person name="Naranjo-Ortiz M."/>
            <person name="Looney B."/>
            <person name="Konkel Z."/>
            <person name="Slot J.C."/>
            <person name="Sakamoto Y."/>
            <person name="Steenwyk J.L."/>
            <person name="Rokas A."/>
            <person name="Carro J."/>
            <person name="Camarero S."/>
            <person name="Ferreira P."/>
            <person name="Molpeceres G."/>
            <person name="Ruiz-Duenas F.J."/>
            <person name="Serrano A."/>
            <person name="Henrissat B."/>
            <person name="Drula E."/>
            <person name="Hughes K.W."/>
            <person name="Mata J.L."/>
            <person name="Ishikawa N.K."/>
            <person name="Vargas-Isla R."/>
            <person name="Ushijima S."/>
            <person name="Smith C.A."/>
            <person name="Ahrendt S."/>
            <person name="Andreopoulos W."/>
            <person name="He G."/>
            <person name="Labutti K."/>
            <person name="Lipzen A."/>
            <person name="Ng V."/>
            <person name="Sandor L."/>
            <person name="Barry K."/>
            <person name="Martinez A.T."/>
            <person name="Xiao Y."/>
            <person name="Gibbons J.G."/>
            <person name="Terashima K."/>
            <person name="Hibbett D.S."/>
            <person name="Grigoriev I.V."/>
        </authorList>
    </citation>
    <scope>NUCLEOTIDE SEQUENCE</scope>
    <source>
        <strain evidence="2">TFB9207</strain>
    </source>
</reference>
<keyword evidence="1" id="KW-0472">Membrane</keyword>
<sequence>MHPLWQIKQVVTSNLPTKTEVREGHSAHDIKRSVDWCATFGNRASPRLWFSVIGLVLWVATYIKLIIDIFCYVDDVYGWEKEGNLMLYKPYNVRIPVKQAQLLYLWDFLGIPHKLKKLLNGVTLPVIGFDVDPNAMTLTLPEESKQELIQSVREFISTPSRRRTLHEFQMLAGWINWSLNVFPLLRPGLCNVYEKMRGKAKPNALIYLNEAVKRDLEWFVRHVEQSSGTYLFDGMDWNPFTDCNLSIYCDACLTGMGFWIPELLLGFYSPTPVERIPRPIFFFEALTVLSALLWYGSSARSDVTLSQRLRLSIFTDNTNTVDIFDSLGARPDYNAILQAAVDELILHDIDLRVVHVKGEDNLIADAISREEFQRAALLAPGIFIQPFQPPREPLGAASK</sequence>
<dbReference type="SUPFAM" id="SSF56672">
    <property type="entry name" value="DNA/RNA polymerases"/>
    <property type="match status" value="1"/>
</dbReference>
<keyword evidence="3" id="KW-1185">Reference proteome</keyword>
<evidence type="ECO:0000313" key="3">
    <source>
        <dbReference type="Proteomes" id="UP001163846"/>
    </source>
</evidence>
<proteinExistence type="predicted"/>
<evidence type="ECO:0000256" key="1">
    <source>
        <dbReference type="SAM" id="Phobius"/>
    </source>
</evidence>